<organism evidence="1">
    <name type="scientific">marine sediment metagenome</name>
    <dbReference type="NCBI Taxonomy" id="412755"/>
    <lineage>
        <taxon>unclassified sequences</taxon>
        <taxon>metagenomes</taxon>
        <taxon>ecological metagenomes</taxon>
    </lineage>
</organism>
<dbReference type="AlphaFoldDB" id="X0UAB0"/>
<accession>X0UAB0</accession>
<sequence length="221" mass="25185">QSKLALIQMKMDDAKKLLTQAQRIADLHGLNQLAIKISDEHDNLLNQLNIWDELKDKEESISERIKLASVDGVIDRMRGKSALDAPELDNEEPVLILIIAEGGVLIFSNIFVEEFPYEEDLISGFLAAFNTFSGELFSKGLDRAKFGEYTILMDSVNSFSICYLFKGQTYQARQKLTSFVERIQKDSTIWHTLEKFYTTNQVAELKDIPLIESILTEIFLV</sequence>
<gene>
    <name evidence="1" type="ORF">S01H1_43856</name>
</gene>
<name>X0UAB0_9ZZZZ</name>
<proteinExistence type="predicted"/>
<evidence type="ECO:0000313" key="1">
    <source>
        <dbReference type="EMBL" id="GAG02779.1"/>
    </source>
</evidence>
<protein>
    <submittedName>
        <fullName evidence="1">Uncharacterized protein</fullName>
    </submittedName>
</protein>
<reference evidence="1" key="1">
    <citation type="journal article" date="2014" name="Front. Microbiol.">
        <title>High frequency of phylogenetically diverse reductive dehalogenase-homologous genes in deep subseafloor sedimentary metagenomes.</title>
        <authorList>
            <person name="Kawai M."/>
            <person name="Futagami T."/>
            <person name="Toyoda A."/>
            <person name="Takaki Y."/>
            <person name="Nishi S."/>
            <person name="Hori S."/>
            <person name="Arai W."/>
            <person name="Tsubouchi T."/>
            <person name="Morono Y."/>
            <person name="Uchiyama I."/>
            <person name="Ito T."/>
            <person name="Fujiyama A."/>
            <person name="Inagaki F."/>
            <person name="Takami H."/>
        </authorList>
    </citation>
    <scope>NUCLEOTIDE SEQUENCE</scope>
    <source>
        <strain evidence="1">Expedition CK06-06</strain>
    </source>
</reference>
<dbReference type="EMBL" id="BARS01027950">
    <property type="protein sequence ID" value="GAG02779.1"/>
    <property type="molecule type" value="Genomic_DNA"/>
</dbReference>
<comment type="caution">
    <text evidence="1">The sequence shown here is derived from an EMBL/GenBank/DDBJ whole genome shotgun (WGS) entry which is preliminary data.</text>
</comment>
<feature type="non-terminal residue" evidence="1">
    <location>
        <position position="1"/>
    </location>
</feature>